<feature type="non-terminal residue" evidence="9">
    <location>
        <position position="1"/>
    </location>
</feature>
<evidence type="ECO:0000256" key="2">
    <source>
        <dbReference type="ARBA" id="ARBA00009261"/>
    </source>
</evidence>
<comment type="similarity">
    <text evidence="2">Belongs to the alanine or glycine:cation symporter (AGCS) (TC 2.A.25) family.</text>
</comment>
<evidence type="ECO:0000256" key="5">
    <source>
        <dbReference type="ARBA" id="ARBA00022692"/>
    </source>
</evidence>
<comment type="subcellular location">
    <subcellularLocation>
        <location evidence="1">Cell membrane</location>
        <topology evidence="1">Multi-pass membrane protein</topology>
    </subcellularLocation>
</comment>
<evidence type="ECO:0000256" key="8">
    <source>
        <dbReference type="SAM" id="Phobius"/>
    </source>
</evidence>
<dbReference type="PANTHER" id="PTHR30330:SF7">
    <property type="entry name" value="SODIUM_PROTON-DEPENDENT ALANINE CARRIER PROTEIN YRBD-RELATED"/>
    <property type="match status" value="1"/>
</dbReference>
<keyword evidence="7 8" id="KW-0472">Membrane</keyword>
<gene>
    <name evidence="9" type="ORF">KFZ73_26245</name>
</gene>
<dbReference type="InterPro" id="IPR001463">
    <property type="entry name" value="Na/Ala_symport"/>
</dbReference>
<evidence type="ECO:0000256" key="3">
    <source>
        <dbReference type="ARBA" id="ARBA00022448"/>
    </source>
</evidence>
<proteinExistence type="inferred from homology"/>
<organism evidence="9 10">
    <name type="scientific">Tsukamurella paurometabola</name>
    <name type="common">Corynebacterium paurometabolum</name>
    <dbReference type="NCBI Taxonomy" id="2061"/>
    <lineage>
        <taxon>Bacteria</taxon>
        <taxon>Bacillati</taxon>
        <taxon>Actinomycetota</taxon>
        <taxon>Actinomycetes</taxon>
        <taxon>Mycobacteriales</taxon>
        <taxon>Tsukamurellaceae</taxon>
        <taxon>Tsukamurella</taxon>
    </lineage>
</organism>
<evidence type="ECO:0000313" key="9">
    <source>
        <dbReference type="EMBL" id="MBS4104719.1"/>
    </source>
</evidence>
<dbReference type="RefSeq" id="WP_212555650.1">
    <property type="nucleotide sequence ID" value="NZ_JAGXOE010000407.1"/>
</dbReference>
<keyword evidence="4" id="KW-1003">Cell membrane</keyword>
<name>A0ABS5NK97_TSUPA</name>
<dbReference type="PANTHER" id="PTHR30330">
    <property type="entry name" value="AGSS FAMILY TRANSPORTER, SODIUM-ALANINE"/>
    <property type="match status" value="1"/>
</dbReference>
<comment type="caution">
    <text evidence="9">The sequence shown here is derived from an EMBL/GenBank/DDBJ whole genome shotgun (WGS) entry which is preliminary data.</text>
</comment>
<evidence type="ECO:0000256" key="4">
    <source>
        <dbReference type="ARBA" id="ARBA00022475"/>
    </source>
</evidence>
<evidence type="ECO:0000256" key="1">
    <source>
        <dbReference type="ARBA" id="ARBA00004651"/>
    </source>
</evidence>
<keyword evidence="3" id="KW-0813">Transport</keyword>
<dbReference type="Pfam" id="PF01235">
    <property type="entry name" value="Na_Ala_symp"/>
    <property type="match status" value="1"/>
</dbReference>
<feature type="transmembrane region" description="Helical" evidence="8">
    <location>
        <begin position="43"/>
        <end position="65"/>
    </location>
</feature>
<keyword evidence="6 8" id="KW-1133">Transmembrane helix</keyword>
<sequence length="107" mass="11463">IPVLNSALGRVLTMLLQMLILASVAVGAVSTAKDAWAMGDLGVGLMAWLNIIGILVLQNAAFTALRDFERQQKMGVDPQFDPTPLGIVGATFWEERAADRRADPVDA</sequence>
<accession>A0ABS5NK97</accession>
<evidence type="ECO:0000256" key="6">
    <source>
        <dbReference type="ARBA" id="ARBA00022989"/>
    </source>
</evidence>
<evidence type="ECO:0000256" key="7">
    <source>
        <dbReference type="ARBA" id="ARBA00023136"/>
    </source>
</evidence>
<protein>
    <submittedName>
        <fullName evidence="9">Alanine:cation symporter family protein</fullName>
    </submittedName>
</protein>
<reference evidence="9 10" key="1">
    <citation type="submission" date="2021-04" db="EMBL/GenBank/DDBJ databases">
        <title>Whole genome sequence analysis of a thiophenic sulfur metabolizing bacteria.</title>
        <authorList>
            <person name="Akhtar N."/>
            <person name="Akram J."/>
            <person name="Aslam A."/>
        </authorList>
    </citation>
    <scope>NUCLEOTIDE SEQUENCE [LARGE SCALE GENOMIC DNA]</scope>
    <source>
        <strain evidence="9 10">3OW</strain>
    </source>
</reference>
<keyword evidence="10" id="KW-1185">Reference proteome</keyword>
<dbReference type="Proteomes" id="UP000676853">
    <property type="component" value="Unassembled WGS sequence"/>
</dbReference>
<dbReference type="EMBL" id="JAGXOE010000407">
    <property type="protein sequence ID" value="MBS4104719.1"/>
    <property type="molecule type" value="Genomic_DNA"/>
</dbReference>
<evidence type="ECO:0000313" key="10">
    <source>
        <dbReference type="Proteomes" id="UP000676853"/>
    </source>
</evidence>
<keyword evidence="5 8" id="KW-0812">Transmembrane</keyword>